<dbReference type="PANTHER" id="PTHR13710:SF154">
    <property type="entry name" value="RECQ HELICASE, PUTATIVE (AFU_ORTHOLOGUE AFUA_6G14720)-RELATED"/>
    <property type="match status" value="1"/>
</dbReference>
<dbReference type="GO" id="GO:0005737">
    <property type="term" value="C:cytoplasm"/>
    <property type="evidence" value="ECO:0007669"/>
    <property type="project" value="TreeGrafter"/>
</dbReference>
<dbReference type="GO" id="GO:0005524">
    <property type="term" value="F:ATP binding"/>
    <property type="evidence" value="ECO:0007669"/>
    <property type="project" value="UniProtKB-KW"/>
</dbReference>
<dbReference type="InterPro" id="IPR001650">
    <property type="entry name" value="Helicase_C-like"/>
</dbReference>
<dbReference type="GO" id="GO:0003676">
    <property type="term" value="F:nucleic acid binding"/>
    <property type="evidence" value="ECO:0007669"/>
    <property type="project" value="InterPro"/>
</dbReference>
<protein>
    <recommendedName>
        <fullName evidence="5">DNA 3'-5' helicase</fullName>
        <ecNumber evidence="5">5.6.2.4</ecNumber>
    </recommendedName>
</protein>
<feature type="domain" description="Helicase ATP-binding" evidence="8">
    <location>
        <begin position="870"/>
        <end position="1030"/>
    </location>
</feature>
<reference evidence="10 11" key="1">
    <citation type="journal article" date="2014" name="Genome Biol. Evol.">
        <title>Comparative genomics and transcriptomics analyses reveal divergent lifestyle features of nematode endoparasitic fungus Hirsutella minnesotensis.</title>
        <authorList>
            <person name="Lai Y."/>
            <person name="Liu K."/>
            <person name="Zhang X."/>
            <person name="Zhang X."/>
            <person name="Li K."/>
            <person name="Wang N."/>
            <person name="Shu C."/>
            <person name="Wu Y."/>
            <person name="Wang C."/>
            <person name="Bushley K.E."/>
            <person name="Xiang M."/>
            <person name="Liu X."/>
        </authorList>
    </citation>
    <scope>NUCLEOTIDE SEQUENCE [LARGE SCALE GENOMIC DNA]</scope>
    <source>
        <strain evidence="10 11">3608</strain>
    </source>
</reference>
<evidence type="ECO:0000259" key="9">
    <source>
        <dbReference type="PROSITE" id="PS51194"/>
    </source>
</evidence>
<evidence type="ECO:0000313" key="10">
    <source>
        <dbReference type="EMBL" id="KJZ75274.1"/>
    </source>
</evidence>
<evidence type="ECO:0000256" key="2">
    <source>
        <dbReference type="ARBA" id="ARBA00022741"/>
    </source>
</evidence>
<evidence type="ECO:0000256" key="3">
    <source>
        <dbReference type="ARBA" id="ARBA00022840"/>
    </source>
</evidence>
<feature type="domain" description="Helicase C-terminal" evidence="9">
    <location>
        <begin position="1061"/>
        <end position="1231"/>
    </location>
</feature>
<dbReference type="GO" id="GO:0043138">
    <property type="term" value="F:3'-5' DNA helicase activity"/>
    <property type="evidence" value="ECO:0007669"/>
    <property type="project" value="UniProtKB-EC"/>
</dbReference>
<feature type="compositionally biased region" description="Low complexity" evidence="7">
    <location>
        <begin position="676"/>
        <end position="687"/>
    </location>
</feature>
<dbReference type="GO" id="GO:0000724">
    <property type="term" value="P:double-strand break repair via homologous recombination"/>
    <property type="evidence" value="ECO:0007669"/>
    <property type="project" value="TreeGrafter"/>
</dbReference>
<comment type="similarity">
    <text evidence="1">Belongs to the helicase family. RecQ subfamily.</text>
</comment>
<dbReference type="SUPFAM" id="SSF52540">
    <property type="entry name" value="P-loop containing nucleoside triphosphate hydrolases"/>
    <property type="match status" value="1"/>
</dbReference>
<feature type="region of interest" description="Disordered" evidence="7">
    <location>
        <begin position="1250"/>
        <end position="1274"/>
    </location>
</feature>
<dbReference type="Gene3D" id="3.40.50.300">
    <property type="entry name" value="P-loop containing nucleotide triphosphate hydrolases"/>
    <property type="match status" value="2"/>
</dbReference>
<feature type="compositionally biased region" description="Gly residues" evidence="7">
    <location>
        <begin position="655"/>
        <end position="675"/>
    </location>
</feature>
<dbReference type="Pfam" id="PF00270">
    <property type="entry name" value="DEAD"/>
    <property type="match status" value="1"/>
</dbReference>
<dbReference type="EC" id="5.6.2.4" evidence="5"/>
<dbReference type="PROSITE" id="PS51194">
    <property type="entry name" value="HELICASE_CTER"/>
    <property type="match status" value="1"/>
</dbReference>
<dbReference type="PROSITE" id="PS51192">
    <property type="entry name" value="HELICASE_ATP_BIND_1"/>
    <property type="match status" value="1"/>
</dbReference>
<dbReference type="InterPro" id="IPR014001">
    <property type="entry name" value="Helicase_ATP-bd"/>
</dbReference>
<keyword evidence="6" id="KW-0175">Coiled coil</keyword>
<keyword evidence="2" id="KW-0547">Nucleotide-binding</keyword>
<evidence type="ECO:0000259" key="8">
    <source>
        <dbReference type="PROSITE" id="PS51192"/>
    </source>
</evidence>
<sequence>MKCKACPFVARQRQKIQEHCRREHGWQNPEKRGRIARHRAQQPREVPWVTGIQCQRFFPTRNASGWFEVGRTEAGNAQEIATPLPAEDPVERVKRLHREQAARFKAKTAEKIRVSDDKTEPNWWLRRAGWAEHLKGLDVEMLRKAADPIREEEPALQRMWEIFERVLDQARATAEPNKVGLAALFEVQRKEVQVKPRRPFDNRLEDDTWARYKEVWRKLMGIWWRMEQLPEDERPPYRLTKRQGDSFDALAEEVQAAVGDAGRQASETTLERICLGMIIASLDHQLRQGHYDNVIISGLAVLGVRDDGGWVSAIDYTSLYSAVIKTARMMVVYQSYREREDEIAELVTQGLEDDEAREQAEGMFSKVRARVQRFMTTTSGNPAAQPTPMDWIFETRSYGLHIRHNTPATGSIDWKGEQVTYRRIRFTMSALSEMLHTLVDEARELMAELACVEKEGVDRLPRIEWRKMEDDHGEDRVGRSFLTDERNEWLGKGEGWVLGRIFESKGRRAAWIPTGGGARPYKEEAIRRYGRAVEQFRERLWMLMHMTSGQPGRSTEISGIRFVNTANGGVRNILAHDGMMCFVTSYHKGFRSTGQAKVIHRYMPREVGELLVWYLWLILPFWQQVQGIAKEADVCSPFLWADEMVGRDDAEVAGGRVGGPEGEPAGGPAGRGLGLGLASTGADAGASPPRDGFEGWIQERKWTSDRVRRIMQRHGERLLGNPLNMSAWRHIAIAIANRYLGQSFSTGEGEEEEDDGVEDSPVDLQAGHGTHMAGMVYARLLQQGAFGTASRRDQFRGVSRRWHRLLGFGADDAAEFRPGAKRRREAIDQEREEVRVRRFARLQRVDIRGELTTMMGAEAEFRGQQEAVIRAVMRGESPIVQVAGTGGGKSMTFMLPAFCAGDGVTIVVVPLVSLREDLHGRCARSEIQSHVWQARRASRGASIVFVTPESAVTKGFRDFVNRLQSQERLDRVVVDECHVLLDGDRGFRPRLSELGTALRDWGVQRVFLTATLAPADEESFFRVAGIEGGRVRMFRSRTTRKNVAYRVETVRAKRGEQQEETEDDKVCRVVRGWLNRHESGRAIVYAGTIERVERLANALGCERYHSKVDTAEGKATRLRAWLREGTLVVATNALGLGVDVPDVRLVVHAGMPRRMRDYAQESGRAGRDGARGEAVVVCGPGAAKHGPGSGLGGWEEAASGFVGGKWCRRVVLDRVMDGWAERSGCEEGEEGCDVCVTRRWMETIEDEMDIKEEEEETQDGTGMGSQQRRRRRFEQWSGRVRGMQEAEEAEGFRGRVDDWASGCAYCRTWGAEGREHGFEECPRQEDEGWKGTRSRREDMRRELFEKRRLELFSGCFGCGLPQAICRAWKATDEDGGRYTKVPGAECQHGQLLVEGFAAVWTRWPEEAEWWLSEMMERDGHEESGRDGELYRWLGGRVKWGGLETNRLCQVVDGLWGLAEGLGEGGRSREVSSNEGEDI</sequence>
<dbReference type="OrthoDB" id="5148578at2759"/>
<keyword evidence="11" id="KW-1185">Reference proteome</keyword>
<dbReference type="Pfam" id="PF00271">
    <property type="entry name" value="Helicase_C"/>
    <property type="match status" value="1"/>
</dbReference>
<feature type="region of interest" description="Disordered" evidence="7">
    <location>
        <begin position="651"/>
        <end position="695"/>
    </location>
</feature>
<evidence type="ECO:0000256" key="1">
    <source>
        <dbReference type="ARBA" id="ARBA00005446"/>
    </source>
</evidence>
<dbReference type="SMART" id="SM00490">
    <property type="entry name" value="HELICc"/>
    <property type="match status" value="1"/>
</dbReference>
<dbReference type="SMART" id="SM00487">
    <property type="entry name" value="DEXDc"/>
    <property type="match status" value="1"/>
</dbReference>
<keyword evidence="3" id="KW-0067">ATP-binding</keyword>
<gene>
    <name evidence="10" type="ORF">HIM_05200</name>
</gene>
<dbReference type="InterPro" id="IPR011545">
    <property type="entry name" value="DEAD/DEAH_box_helicase_dom"/>
</dbReference>
<dbReference type="GO" id="GO:0009378">
    <property type="term" value="F:four-way junction helicase activity"/>
    <property type="evidence" value="ECO:0007669"/>
    <property type="project" value="TreeGrafter"/>
</dbReference>
<dbReference type="InterPro" id="IPR027417">
    <property type="entry name" value="P-loop_NTPase"/>
</dbReference>
<feature type="coiled-coil region" evidence="6">
    <location>
        <begin position="428"/>
        <end position="455"/>
    </location>
</feature>
<evidence type="ECO:0000256" key="6">
    <source>
        <dbReference type="SAM" id="Coils"/>
    </source>
</evidence>
<dbReference type="EMBL" id="KQ030518">
    <property type="protein sequence ID" value="KJZ75274.1"/>
    <property type="molecule type" value="Genomic_DNA"/>
</dbReference>
<dbReference type="PANTHER" id="PTHR13710">
    <property type="entry name" value="DNA HELICASE RECQ FAMILY MEMBER"/>
    <property type="match status" value="1"/>
</dbReference>
<dbReference type="Proteomes" id="UP000054481">
    <property type="component" value="Unassembled WGS sequence"/>
</dbReference>
<organism evidence="10 11">
    <name type="scientific">Hirsutella minnesotensis 3608</name>
    <dbReference type="NCBI Taxonomy" id="1043627"/>
    <lineage>
        <taxon>Eukaryota</taxon>
        <taxon>Fungi</taxon>
        <taxon>Dikarya</taxon>
        <taxon>Ascomycota</taxon>
        <taxon>Pezizomycotina</taxon>
        <taxon>Sordariomycetes</taxon>
        <taxon>Hypocreomycetidae</taxon>
        <taxon>Hypocreales</taxon>
        <taxon>Ophiocordycipitaceae</taxon>
        <taxon>Hirsutella</taxon>
    </lineage>
</organism>
<dbReference type="GO" id="GO:0005694">
    <property type="term" value="C:chromosome"/>
    <property type="evidence" value="ECO:0007669"/>
    <property type="project" value="TreeGrafter"/>
</dbReference>
<comment type="catalytic activity">
    <reaction evidence="4">
        <text>Couples ATP hydrolysis with the unwinding of duplex DNA by translocating in the 3'-5' direction.</text>
        <dbReference type="EC" id="5.6.2.4"/>
    </reaction>
</comment>
<evidence type="ECO:0000256" key="7">
    <source>
        <dbReference type="SAM" id="MobiDB-lite"/>
    </source>
</evidence>
<evidence type="ECO:0000256" key="4">
    <source>
        <dbReference type="ARBA" id="ARBA00034617"/>
    </source>
</evidence>
<evidence type="ECO:0000256" key="5">
    <source>
        <dbReference type="ARBA" id="ARBA00034808"/>
    </source>
</evidence>
<accession>A0A0F8A5G2</accession>
<proteinExistence type="inferred from homology"/>
<name>A0A0F8A5G2_9HYPO</name>
<evidence type="ECO:0000313" key="11">
    <source>
        <dbReference type="Proteomes" id="UP000054481"/>
    </source>
</evidence>